<dbReference type="EMBL" id="JBITGY010000002">
    <property type="protein sequence ID" value="MFI6496871.1"/>
    <property type="molecule type" value="Genomic_DNA"/>
</dbReference>
<sequence length="69" mass="7752">MKTMRITIVAEYEVKDDPASLEEAYGTTDLDACARFDQEQNSPWELLDLADRIVSAEVKIVPDSSSEED</sequence>
<evidence type="ECO:0000313" key="2">
    <source>
        <dbReference type="Proteomes" id="UP001612741"/>
    </source>
</evidence>
<dbReference type="RefSeq" id="WP_397079328.1">
    <property type="nucleotide sequence ID" value="NZ_JBITGY010000002.1"/>
</dbReference>
<comment type="caution">
    <text evidence="1">The sequence shown here is derived from an EMBL/GenBank/DDBJ whole genome shotgun (WGS) entry which is preliminary data.</text>
</comment>
<gene>
    <name evidence="1" type="ORF">ACIBG2_05790</name>
</gene>
<dbReference type="Proteomes" id="UP001612741">
    <property type="component" value="Unassembled WGS sequence"/>
</dbReference>
<evidence type="ECO:0000313" key="1">
    <source>
        <dbReference type="EMBL" id="MFI6496871.1"/>
    </source>
</evidence>
<proteinExistence type="predicted"/>
<accession>A0ABW7YMF7</accession>
<name>A0ABW7YMF7_9ACTN</name>
<protein>
    <submittedName>
        <fullName evidence="1">Uncharacterized protein</fullName>
    </submittedName>
</protein>
<keyword evidence="2" id="KW-1185">Reference proteome</keyword>
<organism evidence="1 2">
    <name type="scientific">Nonomuraea typhae</name>
    <dbReference type="NCBI Taxonomy" id="2603600"/>
    <lineage>
        <taxon>Bacteria</taxon>
        <taxon>Bacillati</taxon>
        <taxon>Actinomycetota</taxon>
        <taxon>Actinomycetes</taxon>
        <taxon>Streptosporangiales</taxon>
        <taxon>Streptosporangiaceae</taxon>
        <taxon>Nonomuraea</taxon>
    </lineage>
</organism>
<reference evidence="1 2" key="1">
    <citation type="submission" date="2024-10" db="EMBL/GenBank/DDBJ databases">
        <title>The Natural Products Discovery Center: Release of the First 8490 Sequenced Strains for Exploring Actinobacteria Biosynthetic Diversity.</title>
        <authorList>
            <person name="Kalkreuter E."/>
            <person name="Kautsar S.A."/>
            <person name="Yang D."/>
            <person name="Bader C.D."/>
            <person name="Teijaro C.N."/>
            <person name="Fluegel L."/>
            <person name="Davis C.M."/>
            <person name="Simpson J.R."/>
            <person name="Lauterbach L."/>
            <person name="Steele A.D."/>
            <person name="Gui C."/>
            <person name="Meng S."/>
            <person name="Li G."/>
            <person name="Viehrig K."/>
            <person name="Ye F."/>
            <person name="Su P."/>
            <person name="Kiefer A.F."/>
            <person name="Nichols A."/>
            <person name="Cepeda A.J."/>
            <person name="Yan W."/>
            <person name="Fan B."/>
            <person name="Jiang Y."/>
            <person name="Adhikari A."/>
            <person name="Zheng C.-J."/>
            <person name="Schuster L."/>
            <person name="Cowan T.M."/>
            <person name="Smanski M.J."/>
            <person name="Chevrette M.G."/>
            <person name="De Carvalho L.P.S."/>
            <person name="Shen B."/>
        </authorList>
    </citation>
    <scope>NUCLEOTIDE SEQUENCE [LARGE SCALE GENOMIC DNA]</scope>
    <source>
        <strain evidence="1 2">NPDC050545</strain>
    </source>
</reference>